<reference evidence="2" key="2">
    <citation type="submission" date="2020-05" db="UniProtKB">
        <authorList>
            <consortium name="EnsemblMetazoa"/>
        </authorList>
    </citation>
    <scope>IDENTIFICATION</scope>
    <source>
        <strain evidence="2">A-37</strain>
    </source>
</reference>
<reference evidence="3" key="1">
    <citation type="submission" date="2013-09" db="EMBL/GenBank/DDBJ databases">
        <title>The Genome Sequence of Anopheles culicifacies species A.</title>
        <authorList>
            <consortium name="The Broad Institute Genomics Platform"/>
            <person name="Neafsey D.E."/>
            <person name="Besansky N."/>
            <person name="Howell P."/>
            <person name="Walton C."/>
            <person name="Young S.K."/>
            <person name="Zeng Q."/>
            <person name="Gargeya S."/>
            <person name="Fitzgerald M."/>
            <person name="Haas B."/>
            <person name="Abouelleil A."/>
            <person name="Allen A.W."/>
            <person name="Alvarado L."/>
            <person name="Arachchi H.M."/>
            <person name="Berlin A.M."/>
            <person name="Chapman S.B."/>
            <person name="Gainer-Dewar J."/>
            <person name="Goldberg J."/>
            <person name="Griggs A."/>
            <person name="Gujja S."/>
            <person name="Hansen M."/>
            <person name="Howarth C."/>
            <person name="Imamovic A."/>
            <person name="Ireland A."/>
            <person name="Larimer J."/>
            <person name="McCowan C."/>
            <person name="Murphy C."/>
            <person name="Pearson M."/>
            <person name="Poon T.W."/>
            <person name="Priest M."/>
            <person name="Roberts A."/>
            <person name="Saif S."/>
            <person name="Shea T."/>
            <person name="Sisk P."/>
            <person name="Sykes S."/>
            <person name="Wortman J."/>
            <person name="Nusbaum C."/>
            <person name="Birren B."/>
        </authorList>
    </citation>
    <scope>NUCLEOTIDE SEQUENCE [LARGE SCALE GENOMIC DNA]</scope>
    <source>
        <strain evidence="3">A-37</strain>
    </source>
</reference>
<dbReference type="AlphaFoldDB" id="A0A182LU66"/>
<feature type="transmembrane region" description="Helical" evidence="1">
    <location>
        <begin position="307"/>
        <end position="326"/>
    </location>
</feature>
<feature type="transmembrane region" description="Helical" evidence="1">
    <location>
        <begin position="53"/>
        <end position="71"/>
    </location>
</feature>
<accession>A0A182LU66</accession>
<dbReference type="EMBL" id="AXCM01008754">
    <property type="status" value="NOT_ANNOTATED_CDS"/>
    <property type="molecule type" value="Genomic_DNA"/>
</dbReference>
<evidence type="ECO:0000256" key="1">
    <source>
        <dbReference type="SAM" id="Phobius"/>
    </source>
</evidence>
<feature type="transmembrane region" description="Helical" evidence="1">
    <location>
        <begin position="83"/>
        <end position="103"/>
    </location>
</feature>
<organism evidence="2 3">
    <name type="scientific">Anopheles culicifacies</name>
    <dbReference type="NCBI Taxonomy" id="139723"/>
    <lineage>
        <taxon>Eukaryota</taxon>
        <taxon>Metazoa</taxon>
        <taxon>Ecdysozoa</taxon>
        <taxon>Arthropoda</taxon>
        <taxon>Hexapoda</taxon>
        <taxon>Insecta</taxon>
        <taxon>Pterygota</taxon>
        <taxon>Neoptera</taxon>
        <taxon>Endopterygota</taxon>
        <taxon>Diptera</taxon>
        <taxon>Nematocera</taxon>
        <taxon>Culicoidea</taxon>
        <taxon>Culicidae</taxon>
        <taxon>Anophelinae</taxon>
        <taxon>Anopheles</taxon>
        <taxon>culicifacies species complex</taxon>
    </lineage>
</organism>
<evidence type="ECO:0000313" key="2">
    <source>
        <dbReference type="EnsemblMetazoa" id="ACUA002064-PA"/>
    </source>
</evidence>
<keyword evidence="1" id="KW-0812">Transmembrane</keyword>
<feature type="transmembrane region" description="Helical" evidence="1">
    <location>
        <begin position="283"/>
        <end position="301"/>
    </location>
</feature>
<keyword evidence="1" id="KW-0472">Membrane</keyword>
<proteinExistence type="predicted"/>
<protein>
    <recommendedName>
        <fullName evidence="4">Gustatory receptor</fullName>
    </recommendedName>
</protein>
<keyword evidence="1" id="KW-1133">Transmembrane helix</keyword>
<dbReference type="VEuPathDB" id="VectorBase:ACUA002064"/>
<feature type="transmembrane region" description="Helical" evidence="1">
    <location>
        <begin position="141"/>
        <end position="163"/>
    </location>
</feature>
<name>A0A182LU66_9DIPT</name>
<keyword evidence="3" id="KW-1185">Reference proteome</keyword>
<feature type="transmembrane region" description="Helical" evidence="1">
    <location>
        <begin position="183"/>
        <end position="207"/>
    </location>
</feature>
<evidence type="ECO:0008006" key="4">
    <source>
        <dbReference type="Google" id="ProtNLM"/>
    </source>
</evidence>
<dbReference type="Proteomes" id="UP000075883">
    <property type="component" value="Unassembled WGS sequence"/>
</dbReference>
<dbReference type="EnsemblMetazoa" id="ACUA002064-RA">
    <property type="protein sequence ID" value="ACUA002064-PA"/>
    <property type="gene ID" value="ACUA002064"/>
</dbReference>
<sequence length="338" mass="39587">MASFASSIYRKLNDFERKFANDPDQFILLRHLTFLFAIRYDSPSGVLRRAVWYGYRSVLMCVFGSYCYKAYWHMTHSAYSFPMFNILGTLWIFAGALVRVIVFNRSVLVRLERFLNDRSFCDVVQEYRTARNGVQRQNNRYLLAIPLILLLETFIFLGSNLIVQPEFMLVYSGHVVGGLIVQLLYGCTTCYWGSLYVIVFSFIYVMLNAFRGEMLIVVQSFNNINQLLDQHRPLPDASDASIAQERKFWYELRNLLKQNIQRHVELLENLEAFRKILAPFSFIQYYGSFVLIAYYCFIITYKGLTSLTVVYIGFIMFLVVESYLFCRIISTINDLVSF</sequence>
<evidence type="ECO:0000313" key="3">
    <source>
        <dbReference type="Proteomes" id="UP000075883"/>
    </source>
</evidence>